<proteinExistence type="predicted"/>
<evidence type="ECO:0008006" key="3">
    <source>
        <dbReference type="Google" id="ProtNLM"/>
    </source>
</evidence>
<organism evidence="1 2">
    <name type="scientific">Symbiodinium pilosum</name>
    <name type="common">Dinoflagellate</name>
    <dbReference type="NCBI Taxonomy" id="2952"/>
    <lineage>
        <taxon>Eukaryota</taxon>
        <taxon>Sar</taxon>
        <taxon>Alveolata</taxon>
        <taxon>Dinophyceae</taxon>
        <taxon>Suessiales</taxon>
        <taxon>Symbiodiniaceae</taxon>
        <taxon>Symbiodinium</taxon>
    </lineage>
</organism>
<sequence length="85" mass="9595">ECHDCADDIVVSGPLMFEYGETKKCLDYDTEGGHLLVAECHGGHKQAWYFDGAALKSKYDDRCLDYFQTGGNVFMHLDLLCAKFH</sequence>
<reference evidence="1" key="1">
    <citation type="submission" date="2021-02" db="EMBL/GenBank/DDBJ databases">
        <authorList>
            <person name="Dougan E. K."/>
            <person name="Rhodes N."/>
            <person name="Thang M."/>
            <person name="Chan C."/>
        </authorList>
    </citation>
    <scope>NUCLEOTIDE SEQUENCE</scope>
</reference>
<dbReference type="Proteomes" id="UP000649617">
    <property type="component" value="Unassembled WGS sequence"/>
</dbReference>
<dbReference type="EMBL" id="CAJNIZ010047901">
    <property type="protein sequence ID" value="CAE7777972.1"/>
    <property type="molecule type" value="Genomic_DNA"/>
</dbReference>
<dbReference type="InterPro" id="IPR035992">
    <property type="entry name" value="Ricin_B-like_lectins"/>
</dbReference>
<feature type="non-terminal residue" evidence="1">
    <location>
        <position position="1"/>
    </location>
</feature>
<protein>
    <recommendedName>
        <fullName evidence="3">Ricin B lectin domain-containing protein</fullName>
    </recommendedName>
</protein>
<keyword evidence="2" id="KW-1185">Reference proteome</keyword>
<comment type="caution">
    <text evidence="1">The sequence shown here is derived from an EMBL/GenBank/DDBJ whole genome shotgun (WGS) entry which is preliminary data.</text>
</comment>
<dbReference type="Gene3D" id="2.80.10.50">
    <property type="match status" value="1"/>
</dbReference>
<accession>A0A812YHX4</accession>
<evidence type="ECO:0000313" key="1">
    <source>
        <dbReference type="EMBL" id="CAE7777972.1"/>
    </source>
</evidence>
<dbReference type="SUPFAM" id="SSF50370">
    <property type="entry name" value="Ricin B-like lectins"/>
    <property type="match status" value="1"/>
</dbReference>
<feature type="non-terminal residue" evidence="1">
    <location>
        <position position="85"/>
    </location>
</feature>
<gene>
    <name evidence="1" type="ORF">SPIL2461_LOCUS23072</name>
</gene>
<name>A0A812YHX4_SYMPI</name>
<evidence type="ECO:0000313" key="2">
    <source>
        <dbReference type="Proteomes" id="UP000649617"/>
    </source>
</evidence>
<dbReference type="AlphaFoldDB" id="A0A812YHX4"/>